<evidence type="ECO:0000256" key="1">
    <source>
        <dbReference type="PROSITE-ProRule" id="PRU00169"/>
    </source>
</evidence>
<organism evidence="3 4">
    <name type="scientific">Belliella alkalica</name>
    <dbReference type="NCBI Taxonomy" id="1730871"/>
    <lineage>
        <taxon>Bacteria</taxon>
        <taxon>Pseudomonadati</taxon>
        <taxon>Bacteroidota</taxon>
        <taxon>Cytophagia</taxon>
        <taxon>Cytophagales</taxon>
        <taxon>Cyclobacteriaceae</taxon>
        <taxon>Belliella</taxon>
    </lineage>
</organism>
<keyword evidence="4" id="KW-1185">Reference proteome</keyword>
<dbReference type="SMART" id="SM00448">
    <property type="entry name" value="REC"/>
    <property type="match status" value="1"/>
</dbReference>
<gene>
    <name evidence="3" type="ORF">MM213_02100</name>
</gene>
<sequence length="144" mass="16411">MQNIHILLVEDNDGDVVLTMEALEEAKIKNSISIVKNGEKAIQYIERIGDFQNVIYPDLIILDINLPKLSGHEVVKHLKSSEKHKEVPIIILTTSSSPNDIDKSNKNQVNCFITKPVTTDDFIQMVNKLKDFWINILSQEKLEN</sequence>
<reference evidence="3" key="1">
    <citation type="submission" date="2022-03" db="EMBL/GenBank/DDBJ databases">
        <title>De novo assembled genomes of Belliella spp. (Cyclobacteriaceae) strains.</title>
        <authorList>
            <person name="Szabo A."/>
            <person name="Korponai K."/>
            <person name="Felfoldi T."/>
        </authorList>
    </citation>
    <scope>NUCLEOTIDE SEQUENCE</scope>
    <source>
        <strain evidence="3">DSM 111903</strain>
    </source>
</reference>
<accession>A0ABS9V768</accession>
<proteinExistence type="predicted"/>
<dbReference type="CDD" id="cd17557">
    <property type="entry name" value="REC_Rcp-like"/>
    <property type="match status" value="1"/>
</dbReference>
<dbReference type="Pfam" id="PF00072">
    <property type="entry name" value="Response_reg"/>
    <property type="match status" value="1"/>
</dbReference>
<dbReference type="InterPro" id="IPR011006">
    <property type="entry name" value="CheY-like_superfamily"/>
</dbReference>
<protein>
    <submittedName>
        <fullName evidence="3">Response regulator</fullName>
    </submittedName>
</protein>
<evidence type="ECO:0000313" key="3">
    <source>
        <dbReference type="EMBL" id="MCH7412261.1"/>
    </source>
</evidence>
<keyword evidence="1" id="KW-0597">Phosphoprotein</keyword>
<name>A0ABS9V768_9BACT</name>
<dbReference type="InterPro" id="IPR001789">
    <property type="entry name" value="Sig_transdc_resp-reg_receiver"/>
</dbReference>
<feature type="domain" description="Response regulatory" evidence="2">
    <location>
        <begin position="5"/>
        <end position="130"/>
    </location>
</feature>
<dbReference type="RefSeq" id="WP_241409683.1">
    <property type="nucleotide sequence ID" value="NZ_JAKZGO010000001.1"/>
</dbReference>
<dbReference type="Gene3D" id="3.40.50.2300">
    <property type="match status" value="1"/>
</dbReference>
<evidence type="ECO:0000313" key="4">
    <source>
        <dbReference type="Proteomes" id="UP001165430"/>
    </source>
</evidence>
<comment type="caution">
    <text evidence="3">The sequence shown here is derived from an EMBL/GenBank/DDBJ whole genome shotgun (WGS) entry which is preliminary data.</text>
</comment>
<dbReference type="InterPro" id="IPR052893">
    <property type="entry name" value="TCS_response_regulator"/>
</dbReference>
<dbReference type="PROSITE" id="PS50110">
    <property type="entry name" value="RESPONSE_REGULATORY"/>
    <property type="match status" value="1"/>
</dbReference>
<dbReference type="EMBL" id="JAKZGO010000001">
    <property type="protein sequence ID" value="MCH7412261.1"/>
    <property type="molecule type" value="Genomic_DNA"/>
</dbReference>
<dbReference type="PANTHER" id="PTHR44520">
    <property type="entry name" value="RESPONSE REGULATOR RCP1-RELATED"/>
    <property type="match status" value="1"/>
</dbReference>
<feature type="modified residue" description="4-aspartylphosphate" evidence="1">
    <location>
        <position position="63"/>
    </location>
</feature>
<evidence type="ECO:0000259" key="2">
    <source>
        <dbReference type="PROSITE" id="PS50110"/>
    </source>
</evidence>
<dbReference type="PANTHER" id="PTHR44520:SF2">
    <property type="entry name" value="RESPONSE REGULATOR RCP1"/>
    <property type="match status" value="1"/>
</dbReference>
<dbReference type="SUPFAM" id="SSF52172">
    <property type="entry name" value="CheY-like"/>
    <property type="match status" value="1"/>
</dbReference>
<dbReference type="Proteomes" id="UP001165430">
    <property type="component" value="Unassembled WGS sequence"/>
</dbReference>